<evidence type="ECO:0000313" key="3">
    <source>
        <dbReference type="Proteomes" id="UP000245771"/>
    </source>
</evidence>
<keyword evidence="1" id="KW-1133">Transmembrane helix</keyword>
<dbReference type="OrthoDB" id="2585574at2759"/>
<keyword evidence="1" id="KW-0472">Membrane</keyword>
<dbReference type="RefSeq" id="XP_025351546.1">
    <property type="nucleotide sequence ID" value="XM_025501263.1"/>
</dbReference>
<keyword evidence="1" id="KW-0812">Transmembrane</keyword>
<feature type="transmembrane region" description="Helical" evidence="1">
    <location>
        <begin position="20"/>
        <end position="36"/>
    </location>
</feature>
<accession>A0A316V1V6</accession>
<evidence type="ECO:0000313" key="2">
    <source>
        <dbReference type="EMBL" id="PWN31244.1"/>
    </source>
</evidence>
<dbReference type="InParanoid" id="A0A316V1V6"/>
<feature type="transmembrane region" description="Helical" evidence="1">
    <location>
        <begin position="88"/>
        <end position="110"/>
    </location>
</feature>
<keyword evidence="3" id="KW-1185">Reference proteome</keyword>
<reference evidence="2 3" key="1">
    <citation type="journal article" date="2018" name="Mol. Biol. Evol.">
        <title>Broad Genomic Sampling Reveals a Smut Pathogenic Ancestry of the Fungal Clade Ustilaginomycotina.</title>
        <authorList>
            <person name="Kijpornyongpan T."/>
            <person name="Mondo S.J."/>
            <person name="Barry K."/>
            <person name="Sandor L."/>
            <person name="Lee J."/>
            <person name="Lipzen A."/>
            <person name="Pangilinan J."/>
            <person name="LaButti K."/>
            <person name="Hainaut M."/>
            <person name="Henrissat B."/>
            <person name="Grigoriev I.V."/>
            <person name="Spatafora J.W."/>
            <person name="Aime M.C."/>
        </authorList>
    </citation>
    <scope>NUCLEOTIDE SEQUENCE [LARGE SCALE GENOMIC DNA]</scope>
    <source>
        <strain evidence="2 3">MCA 3882</strain>
    </source>
</reference>
<feature type="transmembrane region" description="Helical" evidence="1">
    <location>
        <begin position="206"/>
        <end position="224"/>
    </location>
</feature>
<dbReference type="Proteomes" id="UP000245771">
    <property type="component" value="Unassembled WGS sequence"/>
</dbReference>
<feature type="transmembrane region" description="Helical" evidence="1">
    <location>
        <begin position="230"/>
        <end position="257"/>
    </location>
</feature>
<feature type="transmembrane region" description="Helical" evidence="1">
    <location>
        <begin position="161"/>
        <end position="185"/>
    </location>
</feature>
<feature type="transmembrane region" description="Helical" evidence="1">
    <location>
        <begin position="48"/>
        <end position="68"/>
    </location>
</feature>
<name>A0A316V1V6_9BASI</name>
<dbReference type="AlphaFoldDB" id="A0A316V1V6"/>
<evidence type="ECO:0000256" key="1">
    <source>
        <dbReference type="SAM" id="Phobius"/>
    </source>
</evidence>
<sequence length="273" mass="30111">MSSPVEILLRSTHSLSEPANLAFTTVTVVLFVFLSYKTFKAKAYRFQLALFVTLLSLRITVYAFRAALARDKNQGIKSPKFIQYGASVLLIAGYLFFVEAVMSLTLAWIMKSRNIQMSKKSLYTLYASEHFLCLVVSIFGVVGAILLTGASSANDIKNSRILRALSGALFAALTLALMSVTALHYTEPQFKLSSNNRTKHRMLQMCILLLLQTCVLVEAIYRIWSAVKLQGFIIGSAAVPVLVFLPETLSALVLLIVPLNKVTASAQDAMEEE</sequence>
<dbReference type="GeneID" id="37023044"/>
<gene>
    <name evidence="2" type="ORF">FA14DRAFT_182909</name>
</gene>
<dbReference type="EMBL" id="KZ819615">
    <property type="protein sequence ID" value="PWN31244.1"/>
    <property type="molecule type" value="Genomic_DNA"/>
</dbReference>
<organism evidence="2 3">
    <name type="scientific">Meira miltonrushii</name>
    <dbReference type="NCBI Taxonomy" id="1280837"/>
    <lineage>
        <taxon>Eukaryota</taxon>
        <taxon>Fungi</taxon>
        <taxon>Dikarya</taxon>
        <taxon>Basidiomycota</taxon>
        <taxon>Ustilaginomycotina</taxon>
        <taxon>Exobasidiomycetes</taxon>
        <taxon>Exobasidiales</taxon>
        <taxon>Brachybasidiaceae</taxon>
        <taxon>Meira</taxon>
    </lineage>
</organism>
<proteinExistence type="predicted"/>
<feature type="transmembrane region" description="Helical" evidence="1">
    <location>
        <begin position="131"/>
        <end position="149"/>
    </location>
</feature>
<protein>
    <submittedName>
        <fullName evidence="2">Uncharacterized protein</fullName>
    </submittedName>
</protein>